<dbReference type="SUPFAM" id="SSF53474">
    <property type="entry name" value="alpha/beta-Hydrolases"/>
    <property type="match status" value="1"/>
</dbReference>
<dbReference type="PANTHER" id="PTHR43194:SF2">
    <property type="entry name" value="PEROXISOMAL MEMBRANE PROTEIN LPX1"/>
    <property type="match status" value="1"/>
</dbReference>
<evidence type="ECO:0000313" key="2">
    <source>
        <dbReference type="EMBL" id="MBA2933843.1"/>
    </source>
</evidence>
<protein>
    <submittedName>
        <fullName evidence="2">Alpha/beta hydrolase</fullName>
    </submittedName>
</protein>
<dbReference type="EMBL" id="JACEIB010000003">
    <property type="protein sequence ID" value="MBA2933843.1"/>
    <property type="molecule type" value="Genomic_DNA"/>
</dbReference>
<dbReference type="InterPro" id="IPR050228">
    <property type="entry name" value="Carboxylesterase_BioH"/>
</dbReference>
<accession>A0A838L2X6</accession>
<dbReference type="Gene3D" id="3.40.50.1820">
    <property type="entry name" value="alpha/beta hydrolase"/>
    <property type="match status" value="1"/>
</dbReference>
<dbReference type="PANTHER" id="PTHR43194">
    <property type="entry name" value="HYDROLASE ALPHA/BETA FOLD FAMILY"/>
    <property type="match status" value="1"/>
</dbReference>
<keyword evidence="2" id="KW-0378">Hydrolase</keyword>
<organism evidence="2 3">
    <name type="scientific">Sphingomonas chungangi</name>
    <dbReference type="NCBI Taxonomy" id="2683589"/>
    <lineage>
        <taxon>Bacteria</taxon>
        <taxon>Pseudomonadati</taxon>
        <taxon>Pseudomonadota</taxon>
        <taxon>Alphaproteobacteria</taxon>
        <taxon>Sphingomonadales</taxon>
        <taxon>Sphingomonadaceae</taxon>
        <taxon>Sphingomonas</taxon>
    </lineage>
</organism>
<keyword evidence="3" id="KW-1185">Reference proteome</keyword>
<proteinExistence type="predicted"/>
<dbReference type="AlphaFoldDB" id="A0A838L2X6"/>
<dbReference type="GO" id="GO:0016787">
    <property type="term" value="F:hydrolase activity"/>
    <property type="evidence" value="ECO:0007669"/>
    <property type="project" value="UniProtKB-KW"/>
</dbReference>
<name>A0A838L2X6_9SPHN</name>
<feature type="domain" description="AB hydrolase-1" evidence="1">
    <location>
        <begin position="36"/>
        <end position="156"/>
    </location>
</feature>
<reference evidence="2 3" key="1">
    <citation type="submission" date="2020-07" db="EMBL/GenBank/DDBJ databases">
        <authorList>
            <person name="Sun Q."/>
        </authorList>
    </citation>
    <scope>NUCLEOTIDE SEQUENCE [LARGE SCALE GENOMIC DNA]</scope>
    <source>
        <strain evidence="2 3">CGMCC 1.13654</strain>
    </source>
</reference>
<dbReference type="InterPro" id="IPR000073">
    <property type="entry name" value="AB_hydrolase_1"/>
</dbReference>
<comment type="caution">
    <text evidence="2">The sequence shown here is derived from an EMBL/GenBank/DDBJ whole genome shotgun (WGS) entry which is preliminary data.</text>
</comment>
<gene>
    <name evidence="2" type="ORF">HZF05_06980</name>
</gene>
<dbReference type="Pfam" id="PF00561">
    <property type="entry name" value="Abhydrolase_1"/>
    <property type="match status" value="1"/>
</dbReference>
<evidence type="ECO:0000259" key="1">
    <source>
        <dbReference type="Pfam" id="PF00561"/>
    </source>
</evidence>
<dbReference type="Proteomes" id="UP000570166">
    <property type="component" value="Unassembled WGS sequence"/>
</dbReference>
<evidence type="ECO:0000313" key="3">
    <source>
        <dbReference type="Proteomes" id="UP000570166"/>
    </source>
</evidence>
<sequence>MDAPNKEDAGLLHVRGAGGVRLAMERLAPAVAPRIAILFLHGGGQSRHSWRQTARALAKAGHPCWLADLRGHGDSDWAPDGDYSLDAFRDDISALTSAIDAPVLLVGGSQGGVSAILAAGETRHHAIRGVVMVDIAARTTDNPVIFDFMRAAEKGFASIDEAARLVAGFAAGAGSSDPDRLARNLRTRPDGRLGWHWDPRYVGPRAMEEAKERRARLESLAGRVDVPVLVLRGSDSPVLDMAAARDYAARLPRGEAEEIAGAGHMVTGDLDGAFSGAIAAFVARAGIA</sequence>
<dbReference type="InterPro" id="IPR029058">
    <property type="entry name" value="AB_hydrolase_fold"/>
</dbReference>
<dbReference type="RefSeq" id="WP_160363636.1">
    <property type="nucleotide sequence ID" value="NZ_JACEIB010000003.1"/>
</dbReference>